<protein>
    <submittedName>
        <fullName evidence="3">DDE-1 domain-containing protein</fullName>
    </submittedName>
</protein>
<reference evidence="3" key="3">
    <citation type="submission" date="2020-10" db="UniProtKB">
        <authorList>
            <consortium name="WormBaseParasite"/>
        </authorList>
    </citation>
    <scope>IDENTIFICATION</scope>
</reference>
<dbReference type="Proteomes" id="UP000492820">
    <property type="component" value="Unassembled WGS sequence"/>
</dbReference>
<accession>A0A068WW02</accession>
<sequence length="151" mass="16883">MTSSTKTVRQMWQAWLTLSLEEEMLLYIDGVGAHKHPMVTGLLCQTVCQELHERLGYMGMKKMLYESSNRKSIAQQSVTGGFVEPRHHQLKAAIMGVDAVPPLLHSSYNSSSIVQERRDKYSNNNHDGTKDPVTIGASSAFVDSSIRTRCL</sequence>
<name>A0A068WW02_ECHGR</name>
<proteinExistence type="predicted"/>
<gene>
    <name evidence="1" type="ORF">EgrG_002022100</name>
</gene>
<reference evidence="1" key="2">
    <citation type="submission" date="2014-06" db="EMBL/GenBank/DDBJ databases">
        <authorList>
            <person name="Aslett M."/>
        </authorList>
    </citation>
    <scope>NUCLEOTIDE SEQUENCE</scope>
</reference>
<evidence type="ECO:0000313" key="2">
    <source>
        <dbReference type="Proteomes" id="UP000492820"/>
    </source>
</evidence>
<dbReference type="EMBL" id="LK028585">
    <property type="protein sequence ID" value="CDS21870.1"/>
    <property type="molecule type" value="Genomic_DNA"/>
</dbReference>
<organism evidence="1">
    <name type="scientific">Echinococcus granulosus</name>
    <name type="common">Hydatid tapeworm</name>
    <dbReference type="NCBI Taxonomy" id="6210"/>
    <lineage>
        <taxon>Eukaryota</taxon>
        <taxon>Metazoa</taxon>
        <taxon>Spiralia</taxon>
        <taxon>Lophotrochozoa</taxon>
        <taxon>Platyhelminthes</taxon>
        <taxon>Cestoda</taxon>
        <taxon>Eucestoda</taxon>
        <taxon>Cyclophyllidea</taxon>
        <taxon>Taeniidae</taxon>
        <taxon>Echinococcus</taxon>
        <taxon>Echinococcus granulosus group</taxon>
    </lineage>
</organism>
<dbReference type="AlphaFoldDB" id="A0A068WW02"/>
<reference evidence="1 2" key="1">
    <citation type="journal article" date="2013" name="Nature">
        <title>The genomes of four tapeworm species reveal adaptations to parasitism.</title>
        <authorList>
            <person name="Tsai I.J."/>
            <person name="Zarowiecki M."/>
            <person name="Holroyd N."/>
            <person name="Garciarrubio A."/>
            <person name="Sanchez-Flores A."/>
            <person name="Brooks K.L."/>
            <person name="Tracey A."/>
            <person name="Bobes R.J."/>
            <person name="Fragoso G."/>
            <person name="Sciutto E."/>
            <person name="Aslett M."/>
            <person name="Beasley H."/>
            <person name="Bennett H.M."/>
            <person name="Cai J."/>
            <person name="Camicia F."/>
            <person name="Clark R."/>
            <person name="Cucher M."/>
            <person name="De Silva N."/>
            <person name="Day T.A."/>
            <person name="Deplazes P."/>
            <person name="Estrada K."/>
            <person name="Fernandez C."/>
            <person name="Holland P.W."/>
            <person name="Hou J."/>
            <person name="Hu S."/>
            <person name="Huckvale T."/>
            <person name="Hung S.S."/>
            <person name="Kamenetzky L."/>
            <person name="Keane J.A."/>
            <person name="Kiss F."/>
            <person name="Koziol U."/>
            <person name="Lambert O."/>
            <person name="Liu K."/>
            <person name="Luo X."/>
            <person name="Luo Y."/>
            <person name="Macchiaroli N."/>
            <person name="Nichol S."/>
            <person name="Paps J."/>
            <person name="Parkinson J."/>
            <person name="Pouchkina-Stantcheva N."/>
            <person name="Riddiford N."/>
            <person name="Rosenzvit M."/>
            <person name="Salinas G."/>
            <person name="Wasmuth J.D."/>
            <person name="Zamanian M."/>
            <person name="Zheng Y."/>
            <person name="Cai X."/>
            <person name="Soberon X."/>
            <person name="Olson P.D."/>
            <person name="Laclette J.P."/>
            <person name="Brehm K."/>
            <person name="Berriman M."/>
            <person name="Garciarrubio A."/>
            <person name="Bobes R.J."/>
            <person name="Fragoso G."/>
            <person name="Sanchez-Flores A."/>
            <person name="Estrada K."/>
            <person name="Cevallos M.A."/>
            <person name="Morett E."/>
            <person name="Gonzalez V."/>
            <person name="Portillo T."/>
            <person name="Ochoa-Leyva A."/>
            <person name="Jose M.V."/>
            <person name="Sciutto E."/>
            <person name="Landa A."/>
            <person name="Jimenez L."/>
            <person name="Valdes V."/>
            <person name="Carrero J.C."/>
            <person name="Larralde C."/>
            <person name="Morales-Montor J."/>
            <person name="Limon-Lason J."/>
            <person name="Soberon X."/>
            <person name="Laclette J.P."/>
        </authorList>
    </citation>
    <scope>NUCLEOTIDE SEQUENCE [LARGE SCALE GENOMIC DNA]</scope>
</reference>
<evidence type="ECO:0000313" key="3">
    <source>
        <dbReference type="WBParaSite" id="EgrG_002022100"/>
    </source>
</evidence>
<dbReference type="WBParaSite" id="EgrG_002022100">
    <property type="protein sequence ID" value="EgrG_002022100"/>
    <property type="gene ID" value="EgrG_002022100"/>
</dbReference>
<evidence type="ECO:0000313" key="1">
    <source>
        <dbReference type="EMBL" id="CDS21870.1"/>
    </source>
</evidence>